<proteinExistence type="predicted"/>
<evidence type="ECO:0000256" key="3">
    <source>
        <dbReference type="SAM" id="MobiDB-lite"/>
    </source>
</evidence>
<feature type="region of interest" description="Disordered" evidence="3">
    <location>
        <begin position="25"/>
        <end position="72"/>
    </location>
</feature>
<evidence type="ECO:0000256" key="1">
    <source>
        <dbReference type="ARBA" id="ARBA00022723"/>
    </source>
</evidence>
<dbReference type="PROSITE" id="PS51257">
    <property type="entry name" value="PROKAR_LIPOPROTEIN"/>
    <property type="match status" value="1"/>
</dbReference>
<evidence type="ECO:0000313" key="5">
    <source>
        <dbReference type="EMBL" id="KUL00350.1"/>
    </source>
</evidence>
<dbReference type="PANTHER" id="PTHR38439">
    <property type="entry name" value="AURACYANIN-B"/>
    <property type="match status" value="1"/>
</dbReference>
<dbReference type="Gene3D" id="2.60.40.420">
    <property type="entry name" value="Cupredoxins - blue copper proteins"/>
    <property type="match status" value="1"/>
</dbReference>
<dbReference type="AlphaFoldDB" id="A0A101IS45"/>
<dbReference type="EMBL" id="LGHE01000177">
    <property type="protein sequence ID" value="KUL00350.1"/>
    <property type="molecule type" value="Genomic_DNA"/>
</dbReference>
<gene>
    <name evidence="5" type="ORF">XE10_1452</name>
</gene>
<reference evidence="6" key="1">
    <citation type="journal article" date="2015" name="MBio">
        <title>Genome-Resolved Metagenomic Analysis Reveals Roles for Candidate Phyla and Other Microbial Community Members in Biogeochemical Transformations in Oil Reservoirs.</title>
        <authorList>
            <person name="Hu P."/>
            <person name="Tom L."/>
            <person name="Singh A."/>
            <person name="Thomas B.C."/>
            <person name="Baker B.J."/>
            <person name="Piceno Y.M."/>
            <person name="Andersen G.L."/>
            <person name="Banfield J.F."/>
        </authorList>
    </citation>
    <scope>NUCLEOTIDE SEQUENCE [LARGE SCALE GENOMIC DNA]</scope>
</reference>
<protein>
    <submittedName>
        <fullName evidence="5">Blue (Type 1) copper domain protein</fullName>
    </submittedName>
</protein>
<dbReference type="PANTHER" id="PTHR38439:SF3">
    <property type="entry name" value="COPPER-RESISTANT CUPROPROTEIN COPI"/>
    <property type="match status" value="1"/>
</dbReference>
<evidence type="ECO:0000259" key="4">
    <source>
        <dbReference type="Pfam" id="PF13473"/>
    </source>
</evidence>
<sequence>MKPNLVLLVALLVVGAGILAAGCTAPGGNVTQPTGTGTPTATEMVTTPTGTGTPTATETVTTPTGTGTPTATETANVTTAATTVAGGEAATIDLAADNLAFNASTITVPAGAEVTINFDNQDVGILHNFAVYTDSSAAEEIFVGETITGPAETTYTFTAPEEPGTYFFRCDVHPQQMTGDFVVE</sequence>
<keyword evidence="1" id="KW-0479">Metal-binding</keyword>
<organism evidence="5 6">
    <name type="scientific">Methanoculleus marisnigri</name>
    <dbReference type="NCBI Taxonomy" id="2198"/>
    <lineage>
        <taxon>Archaea</taxon>
        <taxon>Methanobacteriati</taxon>
        <taxon>Methanobacteriota</taxon>
        <taxon>Stenosarchaea group</taxon>
        <taxon>Methanomicrobia</taxon>
        <taxon>Methanomicrobiales</taxon>
        <taxon>Methanomicrobiaceae</taxon>
        <taxon>Methanoculleus</taxon>
    </lineage>
</organism>
<evidence type="ECO:0000313" key="6">
    <source>
        <dbReference type="Proteomes" id="UP000054598"/>
    </source>
</evidence>
<dbReference type="GO" id="GO:0046872">
    <property type="term" value="F:metal ion binding"/>
    <property type="evidence" value="ECO:0007669"/>
    <property type="project" value="UniProtKB-KW"/>
</dbReference>
<accession>A0A101IS45</accession>
<feature type="domain" description="EfeO-type cupredoxin-like" evidence="4">
    <location>
        <begin position="87"/>
        <end position="183"/>
    </location>
</feature>
<dbReference type="SUPFAM" id="SSF49503">
    <property type="entry name" value="Cupredoxins"/>
    <property type="match status" value="1"/>
</dbReference>
<evidence type="ECO:0000256" key="2">
    <source>
        <dbReference type="ARBA" id="ARBA00023008"/>
    </source>
</evidence>
<keyword evidence="2" id="KW-0186">Copper</keyword>
<dbReference type="Proteomes" id="UP000054598">
    <property type="component" value="Unassembled WGS sequence"/>
</dbReference>
<dbReference type="PATRIC" id="fig|2198.3.peg.1384"/>
<dbReference type="InterPro" id="IPR028096">
    <property type="entry name" value="EfeO_Cupredoxin"/>
</dbReference>
<name>A0A101IS45_9EURY</name>
<dbReference type="Pfam" id="PF13473">
    <property type="entry name" value="Cupredoxin_1"/>
    <property type="match status" value="1"/>
</dbReference>
<comment type="caution">
    <text evidence="5">The sequence shown here is derived from an EMBL/GenBank/DDBJ whole genome shotgun (WGS) entry which is preliminary data.</text>
</comment>
<dbReference type="InterPro" id="IPR008972">
    <property type="entry name" value="Cupredoxin"/>
</dbReference>
<dbReference type="InterPro" id="IPR050845">
    <property type="entry name" value="Cu-binding_ET"/>
</dbReference>